<dbReference type="InterPro" id="IPR013099">
    <property type="entry name" value="K_chnl_dom"/>
</dbReference>
<sequence length="700" mass="80067">MEGRDRYQRCSSRSKGSSSSDPDPREQIKDCCRKLVAFMCTQVGVGAMVFGYTLIGAVIFMNIEEKVEKDEKLERQLNDTRLNVSLRLFKVALRYNIWDPEAFSNQSDEILLGYQLVIISKLNLLLYRPKDVVVKIFRKGYDPQDNWTFPTALMFSLSIITMIGYGNMVPRTPYGRLATVIYALFGIPLYILYFMNVGDALAGVFRWVYHWIYECSTESPETDHTKKIIVPSTACLWVLVVYVLTGAIMFGAWEQWDFLDSIYFCVTSLCKLGFGDLVPGSSIDASNHANQTKLVINFIYIAFGLALVAMCYNLMREEVREKVKEVREDTAQCLEDTRLRLVAIVNMWRGNDTLRGLILESLNNQVAFFSDVRRYRMLGGQICPYPIRLCNVPGFEGRANDVVCCSPLQNTETPGVVMFFGGDVQDFTENMKSHRDNINYVKWNLENTARLLQLKFLSSFIIVVRPSRMEYKTFSCYENFVPVTKCGSPEHTPMHHSLLHLEKLICNISERLQGMTDSDLHAAMEISEKAIVVENDMAVAADGISEKDQINGEACFDKTLVEKLPNLELKVIGFSKGCIVLNQFLYEFHYFKTLKSDDGTLAKIISRIRDMYWLDGGHSGGKNTWITSRPLLETLTGLDIKIHVHVTPYQIEDDRRPWIKKEEKSFSDTLKRQGANIDRTVHFENINASLLQHFDVIKVF</sequence>
<dbReference type="SUPFAM" id="SSF81324">
    <property type="entry name" value="Voltage-gated potassium channels"/>
    <property type="match status" value="2"/>
</dbReference>
<dbReference type="Gene3D" id="1.10.287.70">
    <property type="match status" value="1"/>
</dbReference>
<feature type="transmembrane region" description="Helical" evidence="14">
    <location>
        <begin position="294"/>
        <end position="315"/>
    </location>
</feature>
<feature type="compositionally biased region" description="Low complexity" evidence="13">
    <location>
        <begin position="11"/>
        <end position="20"/>
    </location>
</feature>
<evidence type="ECO:0000313" key="16">
    <source>
        <dbReference type="EMBL" id="KAJ8985334.1"/>
    </source>
</evidence>
<keyword evidence="6" id="KW-0631">Potassium channel</keyword>
<evidence type="ECO:0000256" key="4">
    <source>
        <dbReference type="ARBA" id="ARBA00022538"/>
    </source>
</evidence>
<feature type="domain" description="Potassium channel" evidence="15">
    <location>
        <begin position="144"/>
        <end position="201"/>
    </location>
</feature>
<feature type="transmembrane region" description="Helical" evidence="14">
    <location>
        <begin position="177"/>
        <end position="196"/>
    </location>
</feature>
<evidence type="ECO:0000256" key="2">
    <source>
        <dbReference type="ARBA" id="ARBA00006666"/>
    </source>
</evidence>
<evidence type="ECO:0000256" key="8">
    <source>
        <dbReference type="ARBA" id="ARBA00022989"/>
    </source>
</evidence>
<dbReference type="Pfam" id="PF07885">
    <property type="entry name" value="Ion_trans_2"/>
    <property type="match status" value="2"/>
</dbReference>
<reference evidence="16" key="1">
    <citation type="journal article" date="2023" name="Insect Mol. Biol.">
        <title>Genome sequencing provides insights into the evolution of gene families encoding plant cell wall-degrading enzymes in longhorned beetles.</title>
        <authorList>
            <person name="Shin N.R."/>
            <person name="Okamura Y."/>
            <person name="Kirsch R."/>
            <person name="Pauchet Y."/>
        </authorList>
    </citation>
    <scope>NUCLEOTIDE SEQUENCE</scope>
    <source>
        <strain evidence="16">MMC_N1</strain>
    </source>
</reference>
<comment type="caution">
    <text evidence="16">The sequence shown here is derived from an EMBL/GenBank/DDBJ whole genome shotgun (WGS) entry which is preliminary data.</text>
</comment>
<keyword evidence="17" id="KW-1185">Reference proteome</keyword>
<dbReference type="InterPro" id="IPR003280">
    <property type="entry name" value="2pore_dom_K_chnl"/>
</dbReference>
<gene>
    <name evidence="16" type="ORF">NQ317_008365</name>
</gene>
<keyword evidence="3 12" id="KW-0813">Transport</keyword>
<evidence type="ECO:0000256" key="13">
    <source>
        <dbReference type="SAM" id="MobiDB-lite"/>
    </source>
</evidence>
<evidence type="ECO:0000256" key="3">
    <source>
        <dbReference type="ARBA" id="ARBA00022448"/>
    </source>
</evidence>
<comment type="subcellular location">
    <subcellularLocation>
        <location evidence="1">Membrane</location>
        <topology evidence="1">Multi-pass membrane protein</topology>
    </subcellularLocation>
</comment>
<keyword evidence="9 12" id="KW-0406">Ion transport</keyword>
<name>A0ABQ9K5C4_9CUCU</name>
<dbReference type="PRINTS" id="PR01333">
    <property type="entry name" value="2POREKCHANEL"/>
</dbReference>
<dbReference type="InterPro" id="IPR018881">
    <property type="entry name" value="C2orf69_mit"/>
</dbReference>
<dbReference type="PANTHER" id="PTHR31296">
    <property type="entry name" value="UPF0565 PROTEIN C2ORF69"/>
    <property type="match status" value="1"/>
</dbReference>
<feature type="region of interest" description="Disordered" evidence="13">
    <location>
        <begin position="1"/>
        <end position="26"/>
    </location>
</feature>
<evidence type="ECO:0000259" key="15">
    <source>
        <dbReference type="Pfam" id="PF07885"/>
    </source>
</evidence>
<protein>
    <recommendedName>
        <fullName evidence="15">Potassium channel domain-containing protein</fullName>
    </recommendedName>
</protein>
<proteinExistence type="inferred from homology"/>
<keyword evidence="4" id="KW-0633">Potassium transport</keyword>
<evidence type="ECO:0000256" key="9">
    <source>
        <dbReference type="ARBA" id="ARBA00023065"/>
    </source>
</evidence>
<keyword evidence="11 12" id="KW-0407">Ion channel</keyword>
<evidence type="ECO:0000256" key="14">
    <source>
        <dbReference type="SAM" id="Phobius"/>
    </source>
</evidence>
<evidence type="ECO:0000256" key="5">
    <source>
        <dbReference type="ARBA" id="ARBA00022692"/>
    </source>
</evidence>
<evidence type="ECO:0000313" key="17">
    <source>
        <dbReference type="Proteomes" id="UP001162164"/>
    </source>
</evidence>
<comment type="similarity">
    <text evidence="2 12">Belongs to the two pore domain potassium channel (TC 1.A.1.8) family.</text>
</comment>
<dbReference type="PANTHER" id="PTHR31296:SF1">
    <property type="entry name" value="MITOCHONDRIAL PROTEIN C2ORF69"/>
    <property type="match status" value="1"/>
</dbReference>
<evidence type="ECO:0000256" key="10">
    <source>
        <dbReference type="ARBA" id="ARBA00023136"/>
    </source>
</evidence>
<feature type="transmembrane region" description="Helical" evidence="14">
    <location>
        <begin position="234"/>
        <end position="253"/>
    </location>
</feature>
<keyword evidence="5 12" id="KW-0812">Transmembrane</keyword>
<feature type="transmembrane region" description="Helical" evidence="14">
    <location>
        <begin position="147"/>
        <end position="165"/>
    </location>
</feature>
<feature type="domain" description="Potassium channel" evidence="15">
    <location>
        <begin position="238"/>
        <end position="319"/>
    </location>
</feature>
<keyword evidence="10 14" id="KW-0472">Membrane</keyword>
<evidence type="ECO:0000256" key="12">
    <source>
        <dbReference type="RuleBase" id="RU003857"/>
    </source>
</evidence>
<dbReference type="InterPro" id="IPR003092">
    <property type="entry name" value="2pore_dom_K_chnl_TASK"/>
</dbReference>
<evidence type="ECO:0000256" key="11">
    <source>
        <dbReference type="ARBA" id="ARBA00023303"/>
    </source>
</evidence>
<organism evidence="16 17">
    <name type="scientific">Molorchus minor</name>
    <dbReference type="NCBI Taxonomy" id="1323400"/>
    <lineage>
        <taxon>Eukaryota</taxon>
        <taxon>Metazoa</taxon>
        <taxon>Ecdysozoa</taxon>
        <taxon>Arthropoda</taxon>
        <taxon>Hexapoda</taxon>
        <taxon>Insecta</taxon>
        <taxon>Pterygota</taxon>
        <taxon>Neoptera</taxon>
        <taxon>Endopterygota</taxon>
        <taxon>Coleoptera</taxon>
        <taxon>Polyphaga</taxon>
        <taxon>Cucujiformia</taxon>
        <taxon>Chrysomeloidea</taxon>
        <taxon>Cerambycidae</taxon>
        <taxon>Lamiinae</taxon>
        <taxon>Monochamini</taxon>
        <taxon>Molorchus</taxon>
    </lineage>
</organism>
<keyword evidence="8 14" id="KW-1133">Transmembrane helix</keyword>
<dbReference type="EMBL" id="JAPWTJ010000016">
    <property type="protein sequence ID" value="KAJ8985334.1"/>
    <property type="molecule type" value="Genomic_DNA"/>
</dbReference>
<keyword evidence="7" id="KW-0630">Potassium</keyword>
<evidence type="ECO:0000256" key="6">
    <source>
        <dbReference type="ARBA" id="ARBA00022826"/>
    </source>
</evidence>
<dbReference type="Pfam" id="PF10561">
    <property type="entry name" value="C2orf69"/>
    <property type="match status" value="1"/>
</dbReference>
<feature type="transmembrane region" description="Helical" evidence="14">
    <location>
        <begin position="35"/>
        <end position="63"/>
    </location>
</feature>
<evidence type="ECO:0000256" key="1">
    <source>
        <dbReference type="ARBA" id="ARBA00004141"/>
    </source>
</evidence>
<dbReference type="PRINTS" id="PR01095">
    <property type="entry name" value="TASKCHANNEL"/>
</dbReference>
<accession>A0ABQ9K5C4</accession>
<dbReference type="Proteomes" id="UP001162164">
    <property type="component" value="Unassembled WGS sequence"/>
</dbReference>
<evidence type="ECO:0000256" key="7">
    <source>
        <dbReference type="ARBA" id="ARBA00022958"/>
    </source>
</evidence>